<dbReference type="Proteomes" id="UP000762676">
    <property type="component" value="Unassembled WGS sequence"/>
</dbReference>
<sequence length="115" mass="11842">MRLTCCSSVGSNGTLVRNGLSGNSCKALRAHWYTANTRAIHAPAPKCPECSIAPPLAGPLSVVVQGFGPPRPAPNAVSTAGDSYHLSTGKTPIAISVSGRVDNGQSFYSDSGQWS</sequence>
<dbReference type="AlphaFoldDB" id="A0AAV4FHY3"/>
<name>A0AAV4FHY3_9GAST</name>
<organism evidence="1 2">
    <name type="scientific">Elysia marginata</name>
    <dbReference type="NCBI Taxonomy" id="1093978"/>
    <lineage>
        <taxon>Eukaryota</taxon>
        <taxon>Metazoa</taxon>
        <taxon>Spiralia</taxon>
        <taxon>Lophotrochozoa</taxon>
        <taxon>Mollusca</taxon>
        <taxon>Gastropoda</taxon>
        <taxon>Heterobranchia</taxon>
        <taxon>Euthyneura</taxon>
        <taxon>Panpulmonata</taxon>
        <taxon>Sacoglossa</taxon>
        <taxon>Placobranchoidea</taxon>
        <taxon>Plakobranchidae</taxon>
        <taxon>Elysia</taxon>
    </lineage>
</organism>
<dbReference type="EMBL" id="BMAT01011396">
    <property type="protein sequence ID" value="GFR71991.1"/>
    <property type="molecule type" value="Genomic_DNA"/>
</dbReference>
<keyword evidence="2" id="KW-1185">Reference proteome</keyword>
<reference evidence="1 2" key="1">
    <citation type="journal article" date="2021" name="Elife">
        <title>Chloroplast acquisition without the gene transfer in kleptoplastic sea slugs, Plakobranchus ocellatus.</title>
        <authorList>
            <person name="Maeda T."/>
            <person name="Takahashi S."/>
            <person name="Yoshida T."/>
            <person name="Shimamura S."/>
            <person name="Takaki Y."/>
            <person name="Nagai Y."/>
            <person name="Toyoda A."/>
            <person name="Suzuki Y."/>
            <person name="Arimoto A."/>
            <person name="Ishii H."/>
            <person name="Satoh N."/>
            <person name="Nishiyama T."/>
            <person name="Hasebe M."/>
            <person name="Maruyama T."/>
            <person name="Minagawa J."/>
            <person name="Obokata J."/>
            <person name="Shigenobu S."/>
        </authorList>
    </citation>
    <scope>NUCLEOTIDE SEQUENCE [LARGE SCALE GENOMIC DNA]</scope>
</reference>
<evidence type="ECO:0000313" key="2">
    <source>
        <dbReference type="Proteomes" id="UP000762676"/>
    </source>
</evidence>
<accession>A0AAV4FHY3</accession>
<evidence type="ECO:0000313" key="1">
    <source>
        <dbReference type="EMBL" id="GFR71991.1"/>
    </source>
</evidence>
<proteinExistence type="predicted"/>
<comment type="caution">
    <text evidence="1">The sequence shown here is derived from an EMBL/GenBank/DDBJ whole genome shotgun (WGS) entry which is preliminary data.</text>
</comment>
<protein>
    <submittedName>
        <fullName evidence="1">Uncharacterized protein</fullName>
    </submittedName>
</protein>
<gene>
    <name evidence="1" type="ORF">ElyMa_005693700</name>
</gene>